<accession>A0A6J4RDD4</accession>
<sequence length="172" mass="19883">MEPVSVDVTIDLPREEVFEYLADIANHPEFMDHFTSEWRLTRIDSYGQGAGARFHLDKPRQRFSWADLTFVEVSRPHRILAVGRGGKFNRNKLWWEWRLDPVHGGTRVELTAETEGALPSDRLVEGFFYRLWFKRNARKAMSRLQRILEDGEDRGQRASVGGLSAPAGVFDH</sequence>
<protein>
    <recommendedName>
        <fullName evidence="2">Coenzyme Q-binding protein COQ10 START domain-containing protein</fullName>
    </recommendedName>
</protein>
<proteinExistence type="predicted"/>
<dbReference type="SUPFAM" id="SSF55961">
    <property type="entry name" value="Bet v1-like"/>
    <property type="match status" value="1"/>
</dbReference>
<dbReference type="Pfam" id="PF10604">
    <property type="entry name" value="Polyketide_cyc2"/>
    <property type="match status" value="1"/>
</dbReference>
<gene>
    <name evidence="1" type="ORF">AVDCRST_MAG69-71</name>
</gene>
<dbReference type="InterPro" id="IPR023393">
    <property type="entry name" value="START-like_dom_sf"/>
</dbReference>
<evidence type="ECO:0008006" key="2">
    <source>
        <dbReference type="Google" id="ProtNLM"/>
    </source>
</evidence>
<dbReference type="CDD" id="cd07812">
    <property type="entry name" value="SRPBCC"/>
    <property type="match status" value="1"/>
</dbReference>
<dbReference type="Gene3D" id="3.30.530.20">
    <property type="match status" value="1"/>
</dbReference>
<dbReference type="EMBL" id="CADCVP010000009">
    <property type="protein sequence ID" value="CAA9470849.1"/>
    <property type="molecule type" value="Genomic_DNA"/>
</dbReference>
<organism evidence="1">
    <name type="scientific">uncultured Solirubrobacteraceae bacterium</name>
    <dbReference type="NCBI Taxonomy" id="1162706"/>
    <lineage>
        <taxon>Bacteria</taxon>
        <taxon>Bacillati</taxon>
        <taxon>Actinomycetota</taxon>
        <taxon>Thermoleophilia</taxon>
        <taxon>Solirubrobacterales</taxon>
        <taxon>Solirubrobacteraceae</taxon>
        <taxon>environmental samples</taxon>
    </lineage>
</organism>
<reference evidence="1" key="1">
    <citation type="submission" date="2020-02" db="EMBL/GenBank/DDBJ databases">
        <authorList>
            <person name="Meier V. D."/>
        </authorList>
    </citation>
    <scope>NUCLEOTIDE SEQUENCE</scope>
    <source>
        <strain evidence="1">AVDCRST_MAG69</strain>
    </source>
</reference>
<dbReference type="AlphaFoldDB" id="A0A6J4RDD4"/>
<name>A0A6J4RDD4_9ACTN</name>
<evidence type="ECO:0000313" key="1">
    <source>
        <dbReference type="EMBL" id="CAA9470849.1"/>
    </source>
</evidence>
<dbReference type="InterPro" id="IPR019587">
    <property type="entry name" value="Polyketide_cyclase/dehydratase"/>
</dbReference>